<feature type="non-terminal residue" evidence="1">
    <location>
        <position position="283"/>
    </location>
</feature>
<feature type="non-terminal residue" evidence="1">
    <location>
        <position position="1"/>
    </location>
</feature>
<gene>
    <name evidence="1" type="ORF">COLO4_01442</name>
</gene>
<keyword evidence="2" id="KW-1185">Reference proteome</keyword>
<sequence length="283" mass="30893">RIQRQDDFKRTADAIGVVFYPESAEVGFYDGAADIQPHAHAVGFCTEERLEQPLLGAVVYARALVDHLDQHGIFRIVDQVGVQAQDAGGAQARVGGHGFGGVLEQIDKHLLDQHRIDIQMRQVARQARQDGDAAPRGLQLGQADGVGDDVAQVGFAPLRLAAFNETANALDDGAGTHGLGGGLFQHRDQLFRRAPPRLQAADRTHAVIVDGRQRLVQLVRQRRRHLAHCRQAAGELEALFVLARHLFSGLAHGDVGGDLHLREVAVDPLDVAAPHFKPFLHRR</sequence>
<protein>
    <submittedName>
        <fullName evidence="1">Uncharacterized protein</fullName>
    </submittedName>
</protein>
<organism evidence="1 2">
    <name type="scientific">Corchorus olitorius</name>
    <dbReference type="NCBI Taxonomy" id="93759"/>
    <lineage>
        <taxon>Eukaryota</taxon>
        <taxon>Viridiplantae</taxon>
        <taxon>Streptophyta</taxon>
        <taxon>Embryophyta</taxon>
        <taxon>Tracheophyta</taxon>
        <taxon>Spermatophyta</taxon>
        <taxon>Magnoliopsida</taxon>
        <taxon>eudicotyledons</taxon>
        <taxon>Gunneridae</taxon>
        <taxon>Pentapetalae</taxon>
        <taxon>rosids</taxon>
        <taxon>malvids</taxon>
        <taxon>Malvales</taxon>
        <taxon>Malvaceae</taxon>
        <taxon>Grewioideae</taxon>
        <taxon>Apeibeae</taxon>
        <taxon>Corchorus</taxon>
    </lineage>
</organism>
<dbReference type="Proteomes" id="UP000187203">
    <property type="component" value="Unassembled WGS sequence"/>
</dbReference>
<accession>A0A1R3L2N9</accession>
<dbReference type="AlphaFoldDB" id="A0A1R3L2N9"/>
<reference evidence="2" key="1">
    <citation type="submission" date="2013-09" db="EMBL/GenBank/DDBJ databases">
        <title>Corchorus olitorius genome sequencing.</title>
        <authorList>
            <person name="Alam M."/>
            <person name="Haque M.S."/>
            <person name="Islam M.S."/>
            <person name="Emdad E.M."/>
            <person name="Islam M.M."/>
            <person name="Ahmed B."/>
            <person name="Halim A."/>
            <person name="Hossen Q.M.M."/>
            <person name="Hossain M.Z."/>
            <person name="Ahmed R."/>
            <person name="Khan M.M."/>
            <person name="Islam R."/>
            <person name="Rashid M.M."/>
            <person name="Khan S.A."/>
            <person name="Rahman M.S."/>
            <person name="Alam M."/>
            <person name="Yahiya A.S."/>
            <person name="Khan M.S."/>
            <person name="Azam M.S."/>
            <person name="Haque T."/>
            <person name="Lashkar M.Z.H."/>
            <person name="Akhand A.I."/>
            <person name="Morshed G."/>
            <person name="Roy S."/>
            <person name="Uddin K.S."/>
            <person name="Rabeya T."/>
            <person name="Hossain A.S."/>
            <person name="Chowdhury A."/>
            <person name="Snigdha A.R."/>
            <person name="Mortoza M.S."/>
            <person name="Matin S.A."/>
            <person name="Hoque S.M.E."/>
            <person name="Islam M.K."/>
            <person name="Roy D.K."/>
            <person name="Haider R."/>
            <person name="Moosa M.M."/>
            <person name="Elias S.M."/>
            <person name="Hasan A.M."/>
            <person name="Jahan S."/>
            <person name="Shafiuddin M."/>
            <person name="Mahmood N."/>
            <person name="Shommy N.S."/>
        </authorList>
    </citation>
    <scope>NUCLEOTIDE SEQUENCE [LARGE SCALE GENOMIC DNA]</scope>
    <source>
        <strain evidence="2">cv. O-4</strain>
    </source>
</reference>
<comment type="caution">
    <text evidence="1">The sequence shown here is derived from an EMBL/GenBank/DDBJ whole genome shotgun (WGS) entry which is preliminary data.</text>
</comment>
<name>A0A1R3L2N9_9ROSI</name>
<dbReference type="EMBL" id="AWUE01003952">
    <property type="protein sequence ID" value="OMP13548.1"/>
    <property type="molecule type" value="Genomic_DNA"/>
</dbReference>
<proteinExistence type="predicted"/>
<evidence type="ECO:0000313" key="2">
    <source>
        <dbReference type="Proteomes" id="UP000187203"/>
    </source>
</evidence>
<evidence type="ECO:0000313" key="1">
    <source>
        <dbReference type="EMBL" id="OMP13548.1"/>
    </source>
</evidence>